<feature type="region of interest" description="Disordered" evidence="5">
    <location>
        <begin position="1"/>
        <end position="135"/>
    </location>
</feature>
<dbReference type="InterPro" id="IPR051482">
    <property type="entry name" value="Cholesterol_transport"/>
</dbReference>
<dbReference type="SMART" id="SM00568">
    <property type="entry name" value="GRAM"/>
    <property type="match status" value="1"/>
</dbReference>
<dbReference type="Gene3D" id="2.30.29.30">
    <property type="entry name" value="Pleckstrin-homology domain (PH domain)/Phosphotyrosine-binding domain (PTB)"/>
    <property type="match status" value="1"/>
</dbReference>
<proteinExistence type="predicted"/>
<dbReference type="PANTHER" id="PTHR23319:SF4">
    <property type="entry name" value="GRAM DOMAIN CONTAINING 1B, ISOFORM E"/>
    <property type="match status" value="1"/>
</dbReference>
<sequence>MSDNSLQIINNDTKRRSHSNTISGGRPPALDIDVTRPTQARRNSEGSPHLPPIRVSEPTPIEPSVDNVFFNKPVPTLVDSRSSTPVSDTSTSSPPPNPLPKSSATAPAGGLLDSPKPKKNKTRSRGSSITSNLINEIKENSTIQNLASKIKSRHSEDADEQNSVDGASSVAASNVYFANAKRNQDFHALFRSVPEEDSLIEDFGCALQKEILLQGRIYISENHLCFNANIFGWVTNLVIAFADITDIEKKSTAYFIPNAIQISTDTGKHFFASFLSRDQAHDLIVDIWKNARPDLATKNTVQPAESVSSEGETDSFYDSDTEDSYSDSSSNHSELTNKGTRAVSPNADTRARQEPLASLPAIKDEKVTENRQRAISELPKPKLDDLDKSANDSVNKPVPTETATESTKQDKPAEKAQVNETSDCECPDHYPTTVMEQVYGGSVEGI</sequence>
<evidence type="ECO:0000256" key="4">
    <source>
        <dbReference type="ARBA" id="ARBA00023136"/>
    </source>
</evidence>
<dbReference type="GO" id="GO:0005739">
    <property type="term" value="C:mitochondrion"/>
    <property type="evidence" value="ECO:0007669"/>
    <property type="project" value="TreeGrafter"/>
</dbReference>
<dbReference type="GO" id="GO:0140268">
    <property type="term" value="C:endoplasmic reticulum-plasma membrane contact site"/>
    <property type="evidence" value="ECO:0007669"/>
    <property type="project" value="TreeGrafter"/>
</dbReference>
<keyword evidence="3" id="KW-1133">Transmembrane helix</keyword>
<dbReference type="AlphaFoldDB" id="A0A8H7SIS9"/>
<evidence type="ECO:0000256" key="5">
    <source>
        <dbReference type="SAM" id="MobiDB-lite"/>
    </source>
</evidence>
<feature type="compositionally biased region" description="Acidic residues" evidence="5">
    <location>
        <begin position="311"/>
        <end position="325"/>
    </location>
</feature>
<dbReference type="GO" id="GO:0120015">
    <property type="term" value="F:sterol transfer activity"/>
    <property type="evidence" value="ECO:0007669"/>
    <property type="project" value="TreeGrafter"/>
</dbReference>
<feature type="compositionally biased region" description="Low complexity" evidence="5">
    <location>
        <begin position="80"/>
        <end position="92"/>
    </location>
</feature>
<evidence type="ECO:0000256" key="1">
    <source>
        <dbReference type="ARBA" id="ARBA00004167"/>
    </source>
</evidence>
<evidence type="ECO:0000313" key="7">
    <source>
        <dbReference type="EMBL" id="KAG2230057.1"/>
    </source>
</evidence>
<dbReference type="GO" id="GO:0032934">
    <property type="term" value="F:sterol binding"/>
    <property type="evidence" value="ECO:0007669"/>
    <property type="project" value="TreeGrafter"/>
</dbReference>
<gene>
    <name evidence="7" type="ORF">INT48_005260</name>
</gene>
<dbReference type="EMBL" id="JAEPRE010000226">
    <property type="protein sequence ID" value="KAG2230057.1"/>
    <property type="molecule type" value="Genomic_DNA"/>
</dbReference>
<dbReference type="Proteomes" id="UP000613177">
    <property type="component" value="Unassembled WGS sequence"/>
</dbReference>
<feature type="compositionally biased region" description="Basic and acidic residues" evidence="5">
    <location>
        <begin position="362"/>
        <end position="390"/>
    </location>
</feature>
<feature type="compositionally biased region" description="Polar residues" evidence="5">
    <location>
        <begin position="1"/>
        <end position="11"/>
    </location>
</feature>
<feature type="compositionally biased region" description="Polar residues" evidence="5">
    <location>
        <begin position="299"/>
        <end position="310"/>
    </location>
</feature>
<evidence type="ECO:0000313" key="8">
    <source>
        <dbReference type="Proteomes" id="UP000613177"/>
    </source>
</evidence>
<accession>A0A8H7SIS9</accession>
<dbReference type="GO" id="GO:0005789">
    <property type="term" value="C:endoplasmic reticulum membrane"/>
    <property type="evidence" value="ECO:0007669"/>
    <property type="project" value="TreeGrafter"/>
</dbReference>
<comment type="caution">
    <text evidence="7">The sequence shown here is derived from an EMBL/GenBank/DDBJ whole genome shotgun (WGS) entry which is preliminary data.</text>
</comment>
<comment type="subcellular location">
    <subcellularLocation>
        <location evidence="1">Membrane</location>
        <topology evidence="1">Single-pass membrane protein</topology>
    </subcellularLocation>
</comment>
<keyword evidence="4" id="KW-0472">Membrane</keyword>
<dbReference type="FunFam" id="2.30.29.30:FF:000008">
    <property type="entry name" value="GRAM domain containing 1B"/>
    <property type="match status" value="1"/>
</dbReference>
<feature type="region of interest" description="Disordered" evidence="5">
    <location>
        <begin position="299"/>
        <end position="431"/>
    </location>
</feature>
<dbReference type="Pfam" id="PF02893">
    <property type="entry name" value="GRAM"/>
    <property type="match status" value="1"/>
</dbReference>
<evidence type="ECO:0000256" key="2">
    <source>
        <dbReference type="ARBA" id="ARBA00022692"/>
    </source>
</evidence>
<evidence type="ECO:0000256" key="3">
    <source>
        <dbReference type="ARBA" id="ARBA00022989"/>
    </source>
</evidence>
<dbReference type="CDD" id="cd13220">
    <property type="entry name" value="PH-GRAM_GRAMDC"/>
    <property type="match status" value="1"/>
</dbReference>
<feature type="compositionally biased region" description="Polar residues" evidence="5">
    <location>
        <begin position="125"/>
        <end position="135"/>
    </location>
</feature>
<dbReference type="InterPro" id="IPR004182">
    <property type="entry name" value="GRAM"/>
</dbReference>
<protein>
    <recommendedName>
        <fullName evidence="6">GRAM domain-containing protein</fullName>
    </recommendedName>
</protein>
<organism evidence="7 8">
    <name type="scientific">Thamnidium elegans</name>
    <dbReference type="NCBI Taxonomy" id="101142"/>
    <lineage>
        <taxon>Eukaryota</taxon>
        <taxon>Fungi</taxon>
        <taxon>Fungi incertae sedis</taxon>
        <taxon>Mucoromycota</taxon>
        <taxon>Mucoromycotina</taxon>
        <taxon>Mucoromycetes</taxon>
        <taxon>Mucorales</taxon>
        <taxon>Mucorineae</taxon>
        <taxon>Mucoraceae</taxon>
        <taxon>Thamnidium</taxon>
    </lineage>
</organism>
<dbReference type="InterPro" id="IPR011993">
    <property type="entry name" value="PH-like_dom_sf"/>
</dbReference>
<dbReference type="GO" id="GO:0032541">
    <property type="term" value="C:cortical endoplasmic reticulum"/>
    <property type="evidence" value="ECO:0007669"/>
    <property type="project" value="TreeGrafter"/>
</dbReference>
<name>A0A8H7SIS9_9FUNG</name>
<reference evidence="7" key="1">
    <citation type="submission" date="2021-01" db="EMBL/GenBank/DDBJ databases">
        <title>Metabolic potential, ecology and presence of endohyphal bacteria is reflected in genomic diversity of Mucoromycotina.</title>
        <authorList>
            <person name="Muszewska A."/>
            <person name="Okrasinska A."/>
            <person name="Steczkiewicz K."/>
            <person name="Drgas O."/>
            <person name="Orlowska M."/>
            <person name="Perlinska-Lenart U."/>
            <person name="Aleksandrzak-Piekarczyk T."/>
            <person name="Szatraj K."/>
            <person name="Zielenkiewicz U."/>
            <person name="Pilsyk S."/>
            <person name="Malc E."/>
            <person name="Mieczkowski P."/>
            <person name="Kruszewska J.S."/>
            <person name="Biernat P."/>
            <person name="Pawlowska J."/>
        </authorList>
    </citation>
    <scope>NUCLEOTIDE SEQUENCE</scope>
    <source>
        <strain evidence="7">WA0000018081</strain>
    </source>
</reference>
<evidence type="ECO:0000259" key="6">
    <source>
        <dbReference type="SMART" id="SM00568"/>
    </source>
</evidence>
<dbReference type="GO" id="GO:0032366">
    <property type="term" value="P:intracellular sterol transport"/>
    <property type="evidence" value="ECO:0007669"/>
    <property type="project" value="TreeGrafter"/>
</dbReference>
<keyword evidence="8" id="KW-1185">Reference proteome</keyword>
<dbReference type="GO" id="GO:0005886">
    <property type="term" value="C:plasma membrane"/>
    <property type="evidence" value="ECO:0007669"/>
    <property type="project" value="TreeGrafter"/>
</dbReference>
<keyword evidence="2" id="KW-0812">Transmembrane</keyword>
<dbReference type="PANTHER" id="PTHR23319">
    <property type="entry name" value="GRAM DOMAIN CONTAINING 1B, ISOFORM E"/>
    <property type="match status" value="1"/>
</dbReference>
<feature type="domain" description="GRAM" evidence="6">
    <location>
        <begin position="184"/>
        <end position="251"/>
    </location>
</feature>